<evidence type="ECO:0000313" key="1">
    <source>
        <dbReference type="EMBL" id="GKX32304.1"/>
    </source>
</evidence>
<name>A0A9W5YI19_9FIRM</name>
<organism evidence="1 2">
    <name type="scientific">Vallitalea longa</name>
    <dbReference type="NCBI Taxonomy" id="2936439"/>
    <lineage>
        <taxon>Bacteria</taxon>
        <taxon>Bacillati</taxon>
        <taxon>Bacillota</taxon>
        <taxon>Clostridia</taxon>
        <taxon>Lachnospirales</taxon>
        <taxon>Vallitaleaceae</taxon>
        <taxon>Vallitalea</taxon>
    </lineage>
</organism>
<dbReference type="RefSeq" id="WP_281819786.1">
    <property type="nucleotide sequence ID" value="NZ_BRLB01000031.1"/>
</dbReference>
<reference evidence="1" key="1">
    <citation type="submission" date="2022-06" db="EMBL/GenBank/DDBJ databases">
        <title>Vallitalea longa sp. nov., an anaerobic bacterium isolated from marine sediment.</title>
        <authorList>
            <person name="Hirano S."/>
            <person name="Terahara T."/>
            <person name="Mori K."/>
            <person name="Hamada M."/>
            <person name="Matsumoto R."/>
            <person name="Kobayashi T."/>
        </authorList>
    </citation>
    <scope>NUCLEOTIDE SEQUENCE</scope>
    <source>
        <strain evidence="1">SH18-1</strain>
    </source>
</reference>
<keyword evidence="2" id="KW-1185">Reference proteome</keyword>
<comment type="caution">
    <text evidence="1">The sequence shown here is derived from an EMBL/GenBank/DDBJ whole genome shotgun (WGS) entry which is preliminary data.</text>
</comment>
<protein>
    <submittedName>
        <fullName evidence="1">Uncharacterized protein</fullName>
    </submittedName>
</protein>
<dbReference type="InterPro" id="IPR027417">
    <property type="entry name" value="P-loop_NTPase"/>
</dbReference>
<gene>
    <name evidence="1" type="ORF">SH1V18_47840</name>
</gene>
<proteinExistence type="predicted"/>
<dbReference type="Gene3D" id="3.40.50.300">
    <property type="entry name" value="P-loop containing nucleotide triphosphate hydrolases"/>
    <property type="match status" value="1"/>
</dbReference>
<dbReference type="AlphaFoldDB" id="A0A9W5YI19"/>
<sequence length="289" mass="34035">MKRKPVLLKKQRKQEIKKENISKEEVDKKVIQFFKKQIIGVYDNGEFASEFSLFISHYTTLKVLLIDANALTPVIAETLGIKNTYNTNIVSEYKTKSSFNMAMDFIAKEKANREIFKSICVKHKDFYVLTGNDDIKQYEYYTKDAFKDLIKVANECFDIVIINTNSCIYDAFFVDTMSLCDTMIYAVELTADKIKMVNSYVQFIYDNMGIEKDRHKIIGFNYNSLHMDKLDVKTVTDENLIGIVSYDPERIRKRNKFDKQYKMNKKVKNDYRKISKYFNIGLKKGHIWR</sequence>
<evidence type="ECO:0000313" key="2">
    <source>
        <dbReference type="Proteomes" id="UP001144256"/>
    </source>
</evidence>
<dbReference type="EMBL" id="BRLB01000031">
    <property type="protein sequence ID" value="GKX32304.1"/>
    <property type="molecule type" value="Genomic_DNA"/>
</dbReference>
<dbReference type="Proteomes" id="UP001144256">
    <property type="component" value="Unassembled WGS sequence"/>
</dbReference>
<accession>A0A9W5YI19</accession>
<dbReference type="SUPFAM" id="SSF52540">
    <property type="entry name" value="P-loop containing nucleoside triphosphate hydrolases"/>
    <property type="match status" value="1"/>
</dbReference>